<dbReference type="Proteomes" id="UP000004295">
    <property type="component" value="Unassembled WGS sequence"/>
</dbReference>
<dbReference type="PIRSF" id="PIRSF016719">
    <property type="entry name" value="UCP016719"/>
    <property type="match status" value="1"/>
</dbReference>
<dbReference type="STRING" id="553175.POREN0001_0725"/>
<dbReference type="Pfam" id="PF07075">
    <property type="entry name" value="NamZ_N"/>
    <property type="match status" value="1"/>
</dbReference>
<organism evidence="3 4">
    <name type="scientific">Porphyromonas endodontalis (strain ATCC 35406 / DSM 24491 / JCM 8526 / CCUG 16442 / BCRC 14492 / NCTC 13058 / HG 370)</name>
    <name type="common">Bacteroides endodontalis</name>
    <dbReference type="NCBI Taxonomy" id="553175"/>
    <lineage>
        <taxon>Bacteria</taxon>
        <taxon>Pseudomonadati</taxon>
        <taxon>Bacteroidota</taxon>
        <taxon>Bacteroidia</taxon>
        <taxon>Bacteroidales</taxon>
        <taxon>Porphyromonadaceae</taxon>
        <taxon>Porphyromonas</taxon>
    </lineage>
</organism>
<dbReference type="Gene3D" id="3.40.50.12170">
    <property type="entry name" value="Uncharacterised protein PF07075, DUF1343"/>
    <property type="match status" value="1"/>
</dbReference>
<dbReference type="InterPro" id="IPR008302">
    <property type="entry name" value="NamZ"/>
</dbReference>
<dbReference type="InterPro" id="IPR048502">
    <property type="entry name" value="NamZ_N"/>
</dbReference>
<evidence type="ECO:0000259" key="2">
    <source>
        <dbReference type="Pfam" id="PF20732"/>
    </source>
</evidence>
<comment type="caution">
    <text evidence="3">The sequence shown here is derived from an EMBL/GenBank/DDBJ whole genome shotgun (WGS) entry which is preliminary data.</text>
</comment>
<dbReference type="GO" id="GO:0033922">
    <property type="term" value="F:peptidoglycan beta-N-acetylmuramidase activity"/>
    <property type="evidence" value="ECO:0007669"/>
    <property type="project" value="InterPro"/>
</dbReference>
<evidence type="ECO:0000259" key="1">
    <source>
        <dbReference type="Pfam" id="PF07075"/>
    </source>
</evidence>
<dbReference type="InterPro" id="IPR048503">
    <property type="entry name" value="NamZ_C"/>
</dbReference>
<protein>
    <recommendedName>
        <fullName evidence="5">DUF1343 domain-containing protein</fullName>
    </recommendedName>
</protein>
<sequence length="408" mass="45184">MSNLAHKFLLRVITFVLGVLFVGAPKLFAAPTLPPSSIQVGAERMDQLLPLLRGKRVGLVSNHTGVIGSDQRPLVDSLLALNIEVCRLFSPEHGFRGTANAGASVASGKDALTGLPIISLYGNNKKPKRNQIADLDLILFDLQDVGTRFYTYISTMHYVMEAAAEAHITVVILDRPNPNDYIDGPLLTPSCQSFIGMHPIPVLHGLTVGELALMINGERWLAGGIQCDLRVIPIKGWQHGDSYTLPVAPSPNLKTPEAIRLYPSLCFFEATILSVGRGTPNPFTALGYPNKGLGEYLFTPKSMQGATDAKYKGQRCYGTNYTDSLLQGGLSIAPLIDWQKRTQKVGKRLIDRERTFDLLAGSPSLRKQLREGWSEEAIRKSWQDDLRKYRALRQQYLIYKDNRLETKP</sequence>
<dbReference type="PANTHER" id="PTHR42915:SF1">
    <property type="entry name" value="PEPTIDOGLYCAN BETA-N-ACETYLMURAMIDASE NAMZ"/>
    <property type="match status" value="1"/>
</dbReference>
<dbReference type="Pfam" id="PF20732">
    <property type="entry name" value="NamZ_C"/>
    <property type="match status" value="1"/>
</dbReference>
<proteinExistence type="predicted"/>
<evidence type="ECO:0008006" key="5">
    <source>
        <dbReference type="Google" id="ProtNLM"/>
    </source>
</evidence>
<gene>
    <name evidence="3" type="ORF">POREN0001_0725</name>
</gene>
<dbReference type="Gene3D" id="3.90.1150.140">
    <property type="match status" value="1"/>
</dbReference>
<name>C3JD37_POREA</name>
<evidence type="ECO:0000313" key="3">
    <source>
        <dbReference type="EMBL" id="EEN81966.1"/>
    </source>
</evidence>
<dbReference type="RefSeq" id="WP_004335366.1">
    <property type="nucleotide sequence ID" value="NZ_ACNN01000036.1"/>
</dbReference>
<dbReference type="AlphaFoldDB" id="C3JD37"/>
<keyword evidence="4" id="KW-1185">Reference proteome</keyword>
<evidence type="ECO:0000313" key="4">
    <source>
        <dbReference type="Proteomes" id="UP000004295"/>
    </source>
</evidence>
<reference evidence="3 4" key="1">
    <citation type="submission" date="2009-04" db="EMBL/GenBank/DDBJ databases">
        <authorList>
            <person name="Sebastian Y."/>
            <person name="Madupu R."/>
            <person name="Durkin A.S."/>
            <person name="Torralba M."/>
            <person name="Methe B."/>
            <person name="Sutton G.G."/>
            <person name="Strausberg R.L."/>
            <person name="Nelson K.E."/>
        </authorList>
    </citation>
    <scope>NUCLEOTIDE SEQUENCE [LARGE SCALE GENOMIC DNA]</scope>
    <source>
        <strain evidence="4">ATCC 35406 / DSM 24491 / JCM 8526 / CCUG 16442 / BCRC 14492 / NCTC 13058 / HG 370</strain>
    </source>
</reference>
<feature type="domain" description="Peptidoglycan beta-N-acetylmuramidase NamZ N-terminal" evidence="1">
    <location>
        <begin position="57"/>
        <end position="256"/>
    </location>
</feature>
<dbReference type="PANTHER" id="PTHR42915">
    <property type="entry name" value="HYPOTHETICAL 460 KDA PROTEIN IN FEUA-SIGW INTERGENIC REGION [PRECURSOR]"/>
    <property type="match status" value="1"/>
</dbReference>
<dbReference type="eggNOG" id="COG3876">
    <property type="taxonomic scope" value="Bacteria"/>
</dbReference>
<feature type="domain" description="Peptidoglycan beta-N-acetylmuramidase NamZ C-terminal" evidence="2">
    <location>
        <begin position="261"/>
        <end position="399"/>
    </location>
</feature>
<dbReference type="EMBL" id="ACNN01000036">
    <property type="protein sequence ID" value="EEN81966.1"/>
    <property type="molecule type" value="Genomic_DNA"/>
</dbReference>
<accession>C3JD37</accession>
<dbReference type="GeneID" id="93365445"/>